<reference evidence="2" key="2">
    <citation type="submission" date="2014-07" db="EMBL/GenBank/DDBJ databases">
        <authorList>
            <person name="Hull J."/>
        </authorList>
    </citation>
    <scope>NUCLEOTIDE SEQUENCE</scope>
</reference>
<gene>
    <name evidence="2" type="primary">Vps33b_1</name>
    <name evidence="2" type="ORF">CM83_37513</name>
</gene>
<dbReference type="Pfam" id="PF00995">
    <property type="entry name" value="Sec1"/>
    <property type="match status" value="1"/>
</dbReference>
<reference evidence="3" key="3">
    <citation type="submission" date="2014-09" db="EMBL/GenBank/DDBJ databases">
        <authorList>
            <person name="Magalhaes I.L.F."/>
            <person name="Oliveira U."/>
            <person name="Santos F.R."/>
            <person name="Vidigal T.H.D.A."/>
            <person name="Brescovit A.D."/>
            <person name="Santos A.J."/>
        </authorList>
    </citation>
    <scope>NUCLEOTIDE SEQUENCE</scope>
</reference>
<dbReference type="PIRSF" id="PIRSF005715">
    <property type="entry name" value="VPS45_Sec1"/>
    <property type="match status" value="1"/>
</dbReference>
<accession>A0A0A9YVF1</accession>
<dbReference type="InterPro" id="IPR043155">
    <property type="entry name" value="VPS33_dom3b"/>
</dbReference>
<dbReference type="GO" id="GO:0016192">
    <property type="term" value="P:vesicle-mediated transport"/>
    <property type="evidence" value="ECO:0007669"/>
    <property type="project" value="InterPro"/>
</dbReference>
<dbReference type="InterPro" id="IPR027482">
    <property type="entry name" value="Sec1-like_dom2"/>
</dbReference>
<organism evidence="2">
    <name type="scientific">Lygus hesperus</name>
    <name type="common">Western plant bug</name>
    <dbReference type="NCBI Taxonomy" id="30085"/>
    <lineage>
        <taxon>Eukaryota</taxon>
        <taxon>Metazoa</taxon>
        <taxon>Ecdysozoa</taxon>
        <taxon>Arthropoda</taxon>
        <taxon>Hexapoda</taxon>
        <taxon>Insecta</taxon>
        <taxon>Pterygota</taxon>
        <taxon>Neoptera</taxon>
        <taxon>Paraneoptera</taxon>
        <taxon>Hemiptera</taxon>
        <taxon>Heteroptera</taxon>
        <taxon>Panheteroptera</taxon>
        <taxon>Cimicomorpha</taxon>
        <taxon>Miridae</taxon>
        <taxon>Mirini</taxon>
        <taxon>Lygus</taxon>
    </lineage>
</organism>
<dbReference type="InterPro" id="IPR043127">
    <property type="entry name" value="Sec-1-like_dom3a"/>
</dbReference>
<evidence type="ECO:0000313" key="3">
    <source>
        <dbReference type="EMBL" id="JAG50304.1"/>
    </source>
</evidence>
<proteinExistence type="inferred from homology"/>
<dbReference type="Gene3D" id="3.40.50.2060">
    <property type="match status" value="1"/>
</dbReference>
<dbReference type="PANTHER" id="PTHR11679">
    <property type="entry name" value="VESICLE PROTEIN SORTING-ASSOCIATED"/>
    <property type="match status" value="1"/>
</dbReference>
<dbReference type="Gene3D" id="1.25.40.850">
    <property type="match status" value="1"/>
</dbReference>
<dbReference type="InterPro" id="IPR036045">
    <property type="entry name" value="Sec1-like_sf"/>
</dbReference>
<dbReference type="SUPFAM" id="SSF56815">
    <property type="entry name" value="Sec1/munc18-like (SM) proteins"/>
    <property type="match status" value="1"/>
</dbReference>
<comment type="similarity">
    <text evidence="1">Belongs to the STXBP/unc-18/SEC1 family.</text>
</comment>
<dbReference type="InterPro" id="IPR043154">
    <property type="entry name" value="Sec-1-like_dom1"/>
</dbReference>
<dbReference type="Gene3D" id="3.40.50.1910">
    <property type="match status" value="2"/>
</dbReference>
<name>A0A0A9YVF1_LYGHE</name>
<sequence length="591" mass="66697">MQVSLDDKLGALSQISQKKLLEILTKISGRKDLIIDSSLIKPLERIVGVSKLRAHGVDKIYKLEKGDIPLTNTQRVFFVNSDLITVKHVSDKINGEISQKNDGNSYHIILVGRKLQSVVNMLETEGTLGYVSLFVFQWELIKLDTKFLSMEFHNLYKSLFVDGDQSYLPVLARSIWTLCIILGRPLVTIVQGKHSRVIDKMLTKMFEELGTPNRNDSEVGCMFIVDRDVDYASSLLTGCTYSCLLDEVFGIKSGIVEIKDNKNDIPGGYFLSSADEVYSQIKGRHFSDVFPYLSTKTKELSQTKEKSQTMAIHEMKQFISKELSAVTNFKKKLAYHISACESIISHMGHRYEGLQNAEQNILECRSRRETLTYIEDCLSMNICDKYAVLRLLCLMSLTQDGLFPDELQRLKLQFFHMFGYQHLTVFHALEKAGLCVEQPALLSTEVKGVNLANKVVQAVPLPTRRSTFTNFAQKLKLIPPDGDNYELSNPTDLSYVFGRAYIPALCQIVNQICKKEITIEDLPKILANCTVKNMSGEQQNLRTFLIYIVGGVTYAEISAFQLLEKLTGCQIVIASSSTINGNTIMKSFFQQ</sequence>
<dbReference type="AlphaFoldDB" id="A0A0A9YVF1"/>
<evidence type="ECO:0000256" key="1">
    <source>
        <dbReference type="ARBA" id="ARBA00009884"/>
    </source>
</evidence>
<protein>
    <submittedName>
        <fullName evidence="2">Vacuolar protein sorting-associated protein 33B</fullName>
    </submittedName>
</protein>
<dbReference type="InterPro" id="IPR001619">
    <property type="entry name" value="Sec1-like"/>
</dbReference>
<dbReference type="EMBL" id="GBRD01015522">
    <property type="protein sequence ID" value="JAG50304.1"/>
    <property type="molecule type" value="Transcribed_RNA"/>
</dbReference>
<reference evidence="2" key="1">
    <citation type="journal article" date="2014" name="PLoS ONE">
        <title>Transcriptome-Based Identification of ABC Transporters in the Western Tarnished Plant Bug Lygus hesperus.</title>
        <authorList>
            <person name="Hull J.J."/>
            <person name="Chaney K."/>
            <person name="Geib S.M."/>
            <person name="Fabrick J.A."/>
            <person name="Brent C.S."/>
            <person name="Walsh D."/>
            <person name="Lavine L.C."/>
        </authorList>
    </citation>
    <scope>NUCLEOTIDE SEQUENCE</scope>
</reference>
<dbReference type="EMBL" id="GBHO01010054">
    <property type="protein sequence ID" value="JAG33550.1"/>
    <property type="molecule type" value="Transcribed_RNA"/>
</dbReference>
<dbReference type="Gene3D" id="3.90.830.10">
    <property type="entry name" value="Syntaxin Binding Protein 1, Chain A, domain 2"/>
    <property type="match status" value="1"/>
</dbReference>
<evidence type="ECO:0000313" key="2">
    <source>
        <dbReference type="EMBL" id="JAG33550.1"/>
    </source>
</evidence>